<reference evidence="1 2" key="1">
    <citation type="submission" date="2015-10" db="EMBL/GenBank/DDBJ databases">
        <title>Conservation of the essential genome among Caulobacter and Brevundimonas species.</title>
        <authorList>
            <person name="Scott D."/>
            <person name="Ely B."/>
        </authorList>
    </citation>
    <scope>NUCLEOTIDE SEQUENCE [LARGE SCALE GENOMIC DNA]</scope>
    <source>
        <strain evidence="1 2">CB4</strain>
    </source>
</reference>
<name>A0A0P0NZ48_9CAUL</name>
<evidence type="ECO:0000313" key="1">
    <source>
        <dbReference type="EMBL" id="ALL13304.1"/>
    </source>
</evidence>
<keyword evidence="2" id="KW-1185">Reference proteome</keyword>
<dbReference type="AlphaFoldDB" id="A0A0P0NZ48"/>
<dbReference type="STRING" id="69395.AQ619_08020"/>
<proteinExistence type="predicted"/>
<gene>
    <name evidence="1" type="ORF">AQ619_08020</name>
</gene>
<accession>A0A0P0NZ48</accession>
<sequence length="114" mass="11682">MSSEQDNAGSSIAAILAAVSAEMSIAAEACGKLDDALGQILAVSPPESRNQVMQELHTVDLLAQHITAVTDFTHRLALIASTDDALEVDEALSAITLGAVAERLRASLAAAKAA</sequence>
<protein>
    <submittedName>
        <fullName evidence="1">Uncharacterized protein</fullName>
    </submittedName>
</protein>
<dbReference type="EMBL" id="CP013002">
    <property type="protein sequence ID" value="ALL13304.1"/>
    <property type="molecule type" value="Genomic_DNA"/>
</dbReference>
<evidence type="ECO:0000313" key="2">
    <source>
        <dbReference type="Proteomes" id="UP000056905"/>
    </source>
</evidence>
<dbReference type="OrthoDB" id="7189091at2"/>
<dbReference type="KEGG" id="chq:AQ619_08020"/>
<dbReference type="Proteomes" id="UP000056905">
    <property type="component" value="Chromosome"/>
</dbReference>
<dbReference type="RefSeq" id="WP_062146174.1">
    <property type="nucleotide sequence ID" value="NZ_CP013002.1"/>
</dbReference>
<organism evidence="1 2">
    <name type="scientific">Caulobacter henricii</name>
    <dbReference type="NCBI Taxonomy" id="69395"/>
    <lineage>
        <taxon>Bacteria</taxon>
        <taxon>Pseudomonadati</taxon>
        <taxon>Pseudomonadota</taxon>
        <taxon>Alphaproteobacteria</taxon>
        <taxon>Caulobacterales</taxon>
        <taxon>Caulobacteraceae</taxon>
        <taxon>Caulobacter</taxon>
    </lineage>
</organism>